<dbReference type="PANTHER" id="PTHR10117">
    <property type="entry name" value="TRANSIENT RECEPTOR POTENTIAL CHANNEL"/>
    <property type="match status" value="1"/>
</dbReference>
<evidence type="ECO:0000256" key="2">
    <source>
        <dbReference type="ARBA" id="ARBA00022448"/>
    </source>
</evidence>
<evidence type="ECO:0000256" key="9">
    <source>
        <dbReference type="ARBA" id="ARBA00023303"/>
    </source>
</evidence>
<keyword evidence="4" id="KW-0677">Repeat</keyword>
<dbReference type="GO" id="GO:0034703">
    <property type="term" value="C:cation channel complex"/>
    <property type="evidence" value="ECO:0007669"/>
    <property type="project" value="TreeGrafter"/>
</dbReference>
<dbReference type="Pfam" id="PF00520">
    <property type="entry name" value="Ion_trans"/>
    <property type="match status" value="1"/>
</dbReference>
<keyword evidence="9" id="KW-0407">Ion channel</keyword>
<feature type="repeat" description="ANK" evidence="10">
    <location>
        <begin position="174"/>
        <end position="206"/>
    </location>
</feature>
<dbReference type="Pfam" id="PF08344">
    <property type="entry name" value="TRP_2"/>
    <property type="match status" value="1"/>
</dbReference>
<evidence type="ECO:0000256" key="7">
    <source>
        <dbReference type="ARBA" id="ARBA00023065"/>
    </source>
</evidence>
<keyword evidence="2" id="KW-0813">Transport</keyword>
<comment type="caution">
    <text evidence="14">The sequence shown here is derived from an EMBL/GenBank/DDBJ whole genome shotgun (WGS) entry which is preliminary data.</text>
</comment>
<dbReference type="Pfam" id="PF12796">
    <property type="entry name" value="Ank_2"/>
    <property type="match status" value="1"/>
</dbReference>
<dbReference type="EMBL" id="CAJNON010000503">
    <property type="protein sequence ID" value="CAF1293376.1"/>
    <property type="molecule type" value="Genomic_DNA"/>
</dbReference>
<dbReference type="Pfam" id="PF00023">
    <property type="entry name" value="Ank"/>
    <property type="match status" value="1"/>
</dbReference>
<feature type="compositionally biased region" description="Polar residues" evidence="11">
    <location>
        <begin position="828"/>
        <end position="849"/>
    </location>
</feature>
<feature type="domain" description="Transient receptor ion channel" evidence="13">
    <location>
        <begin position="209"/>
        <end position="271"/>
    </location>
</feature>
<dbReference type="PROSITE" id="PS50297">
    <property type="entry name" value="ANK_REP_REGION"/>
    <property type="match status" value="1"/>
</dbReference>
<dbReference type="Gene3D" id="1.25.40.20">
    <property type="entry name" value="Ankyrin repeat-containing domain"/>
    <property type="match status" value="1"/>
</dbReference>
<evidence type="ECO:0000256" key="6">
    <source>
        <dbReference type="ARBA" id="ARBA00023043"/>
    </source>
</evidence>
<feature type="transmembrane region" description="Helical" evidence="12">
    <location>
        <begin position="400"/>
        <end position="422"/>
    </location>
</feature>
<dbReference type="GO" id="GO:0005886">
    <property type="term" value="C:plasma membrane"/>
    <property type="evidence" value="ECO:0007669"/>
    <property type="project" value="TreeGrafter"/>
</dbReference>
<feature type="transmembrane region" description="Helical" evidence="12">
    <location>
        <begin position="629"/>
        <end position="651"/>
    </location>
</feature>
<dbReference type="PROSITE" id="PS50088">
    <property type="entry name" value="ANK_REPEAT"/>
    <property type="match status" value="1"/>
</dbReference>
<dbReference type="InterPro" id="IPR002153">
    <property type="entry name" value="TRPC_channel"/>
</dbReference>
<dbReference type="PRINTS" id="PR01097">
    <property type="entry name" value="TRNSRECEPTRP"/>
</dbReference>
<reference evidence="14" key="1">
    <citation type="submission" date="2021-02" db="EMBL/GenBank/DDBJ databases">
        <authorList>
            <person name="Nowell W R."/>
        </authorList>
    </citation>
    <scope>NUCLEOTIDE SEQUENCE</scope>
</reference>
<evidence type="ECO:0000256" key="1">
    <source>
        <dbReference type="ARBA" id="ARBA00004141"/>
    </source>
</evidence>
<evidence type="ECO:0000256" key="4">
    <source>
        <dbReference type="ARBA" id="ARBA00022737"/>
    </source>
</evidence>
<feature type="transmembrane region" description="Helical" evidence="12">
    <location>
        <begin position="589"/>
        <end position="609"/>
    </location>
</feature>
<protein>
    <recommendedName>
        <fullName evidence="13">Transient receptor ion channel domain-containing protein</fullName>
    </recommendedName>
</protein>
<evidence type="ECO:0000256" key="12">
    <source>
        <dbReference type="SAM" id="Phobius"/>
    </source>
</evidence>
<dbReference type="InterPro" id="IPR013555">
    <property type="entry name" value="TRP_dom"/>
</dbReference>
<keyword evidence="7" id="KW-0406">Ion transport</keyword>
<keyword evidence="5 12" id="KW-1133">Transmembrane helix</keyword>
<dbReference type="OrthoDB" id="2373987at2759"/>
<dbReference type="SMART" id="SM01420">
    <property type="entry name" value="TRP_2"/>
    <property type="match status" value="1"/>
</dbReference>
<proteinExistence type="predicted"/>
<feature type="region of interest" description="Disordered" evidence="11">
    <location>
        <begin position="1"/>
        <end position="41"/>
    </location>
</feature>
<evidence type="ECO:0000256" key="5">
    <source>
        <dbReference type="ARBA" id="ARBA00022989"/>
    </source>
</evidence>
<keyword evidence="6 10" id="KW-0040">ANK repeat</keyword>
<evidence type="ECO:0000256" key="10">
    <source>
        <dbReference type="PROSITE-ProRule" id="PRU00023"/>
    </source>
</evidence>
<evidence type="ECO:0000256" key="8">
    <source>
        <dbReference type="ARBA" id="ARBA00023136"/>
    </source>
</evidence>
<evidence type="ECO:0000256" key="11">
    <source>
        <dbReference type="SAM" id="MobiDB-lite"/>
    </source>
</evidence>
<organism evidence="14 15">
    <name type="scientific">Adineta steineri</name>
    <dbReference type="NCBI Taxonomy" id="433720"/>
    <lineage>
        <taxon>Eukaryota</taxon>
        <taxon>Metazoa</taxon>
        <taxon>Spiralia</taxon>
        <taxon>Gnathifera</taxon>
        <taxon>Rotifera</taxon>
        <taxon>Eurotatoria</taxon>
        <taxon>Bdelloidea</taxon>
        <taxon>Adinetida</taxon>
        <taxon>Adinetidae</taxon>
        <taxon>Adineta</taxon>
    </lineage>
</organism>
<dbReference type="SMART" id="SM00248">
    <property type="entry name" value="ANK"/>
    <property type="match status" value="2"/>
</dbReference>
<feature type="compositionally biased region" description="Polar residues" evidence="11">
    <location>
        <begin position="1"/>
        <end position="15"/>
    </location>
</feature>
<evidence type="ECO:0000256" key="3">
    <source>
        <dbReference type="ARBA" id="ARBA00022692"/>
    </source>
</evidence>
<dbReference type="InterPro" id="IPR036770">
    <property type="entry name" value="Ankyrin_rpt-contain_sf"/>
</dbReference>
<dbReference type="Proteomes" id="UP000663891">
    <property type="component" value="Unassembled WGS sequence"/>
</dbReference>
<dbReference type="GO" id="GO:0051480">
    <property type="term" value="P:regulation of cytosolic calcium ion concentration"/>
    <property type="evidence" value="ECO:0007669"/>
    <property type="project" value="TreeGrafter"/>
</dbReference>
<feature type="region of interest" description="Disordered" evidence="11">
    <location>
        <begin position="803"/>
        <end position="851"/>
    </location>
</feature>
<name>A0A815D5Y5_9BILA</name>
<dbReference type="GO" id="GO:0007338">
    <property type="term" value="P:single fertilization"/>
    <property type="evidence" value="ECO:0007669"/>
    <property type="project" value="TreeGrafter"/>
</dbReference>
<dbReference type="SUPFAM" id="SSF48403">
    <property type="entry name" value="Ankyrin repeat"/>
    <property type="match status" value="1"/>
</dbReference>
<feature type="transmembrane region" description="Helical" evidence="12">
    <location>
        <begin position="511"/>
        <end position="531"/>
    </location>
</feature>
<sequence length="1073" mass="123660">MNNVPANTGHTSTGLQPRRFSERTTANMRGRAELTTPRTGLNKRMYGDNSKTTELNVNEQFVRACENGDYSTVHRILLENEKYNIDVANQLGRTAIQLAIENEHLEVVTLLLYSCDGQKIREAILLAIYLGHIQIAEACLHHPTFRRLNDKRAITDSEGTFWQTPTSDDTQFASDITPLMLAAQHNRTEIVQLLLSQGDRITKPHDYHCKCIECRNRFKFDSLRHAQSRLNAYRGLASESYISLASIDPILTAFELGRELRDLSGKEKYFKNEYMLLADQLSAYAVKLLDKVRGHKELDCVLGKTGKESEEKYVILARLYLAIKYKEKSFVAHSNCQQKLVEIWHSQIRNIFKLNPLLILLLTISYIFILPFACVIYILTSWSIYTIKFQRFLKQPCIKFIGHTITYAVFIVLIIVSSFLFASESKKDLIQLKNISTLSDTLNKALEDQKINNYSNSTCRIYPVPNFVFRADKPTWIDITISVFVFGFLWREIKQAYNDGLQDYLLSWNNIVDSCTTILYISSFALKYYVIFQVKESRKILSDTTFQDDVGRLCDLSKTAQEDIYRTFYWLNADRYYWVPFDPINVAEGLFAIANILSFARICFLLPAFQHLGPLQISLGRMMSDIGKFIIIFLIIFCGFMFGLNNLFWYYKKSVREKVEIYRHLPESGDENENLPAEESFGTMSSTFKTVFWSLFGLAEKEGVQLNHYNKRFTETVGYLIYGAFNIANVIVLLNMLIAMMSKSYEAIEEHADVEWKFARSKLYMEFIKDGGTLPVPFNIVPTPKSIYRLFCNIYAWMTKSKDPTNEQPVESGHSPSAIRPTPRANRRQSTNGNGLTTVSNGQLSNVPNNHRARQGSFFDQVLTYRKVMDRVIKRFLLHKQREEQEEIREGDFEELKQDVQMLRFELLNRLDSTREDLYKNSHLLNEGVLLVGELLSVLSNDTNPLIKENFHLFKKSFYATTDSGIQSNSSTLSTLSMPNLTLPVQTSALISNSNSAPNLYQEESDIDPIDTVRSLTAVHARLSNIKEEEEEYLHNTLKYIDDDDEEEEEEVEAQHMSVQTTEDDNQRFFSKL</sequence>
<dbReference type="PANTHER" id="PTHR10117:SF79">
    <property type="entry name" value="SHORT TRANSIENT RECEPTOR POTENTIAL CHANNEL 3-LIKE"/>
    <property type="match status" value="1"/>
</dbReference>
<evidence type="ECO:0000313" key="14">
    <source>
        <dbReference type="EMBL" id="CAF1293376.1"/>
    </source>
</evidence>
<feature type="transmembrane region" description="Helical" evidence="12">
    <location>
        <begin position="357"/>
        <end position="379"/>
    </location>
</feature>
<keyword evidence="3 12" id="KW-0812">Transmembrane</keyword>
<feature type="transmembrane region" description="Helical" evidence="12">
    <location>
        <begin position="719"/>
        <end position="738"/>
    </location>
</feature>
<dbReference type="NCBIfam" id="TIGR00870">
    <property type="entry name" value="trp"/>
    <property type="match status" value="1"/>
</dbReference>
<evidence type="ECO:0000313" key="15">
    <source>
        <dbReference type="Proteomes" id="UP000663891"/>
    </source>
</evidence>
<gene>
    <name evidence="14" type="ORF">VCS650_LOCUS30634</name>
</gene>
<keyword evidence="8 12" id="KW-0472">Membrane</keyword>
<dbReference type="InterPro" id="IPR002110">
    <property type="entry name" value="Ankyrin_rpt"/>
</dbReference>
<dbReference type="AlphaFoldDB" id="A0A815D5Y5"/>
<feature type="region of interest" description="Disordered" evidence="11">
    <location>
        <begin position="1044"/>
        <end position="1073"/>
    </location>
</feature>
<dbReference type="GO" id="GO:0015279">
    <property type="term" value="F:store-operated calcium channel activity"/>
    <property type="evidence" value="ECO:0007669"/>
    <property type="project" value="TreeGrafter"/>
</dbReference>
<accession>A0A815D5Y5</accession>
<dbReference type="GO" id="GO:0070679">
    <property type="term" value="F:inositol 1,4,5 trisphosphate binding"/>
    <property type="evidence" value="ECO:0007669"/>
    <property type="project" value="TreeGrafter"/>
</dbReference>
<comment type="subcellular location">
    <subcellularLocation>
        <location evidence="1">Membrane</location>
        <topology evidence="1">Multi-pass membrane protein</topology>
    </subcellularLocation>
</comment>
<dbReference type="InterPro" id="IPR005821">
    <property type="entry name" value="Ion_trans_dom"/>
</dbReference>
<evidence type="ECO:0000259" key="13">
    <source>
        <dbReference type="SMART" id="SM01420"/>
    </source>
</evidence>